<evidence type="ECO:0000256" key="1">
    <source>
        <dbReference type="SAM" id="MobiDB-lite"/>
    </source>
</evidence>
<evidence type="ECO:0008006" key="5">
    <source>
        <dbReference type="Google" id="ProtNLM"/>
    </source>
</evidence>
<keyword evidence="2" id="KW-0732">Signal</keyword>
<dbReference type="Proteomes" id="UP000000925">
    <property type="component" value="Chromosome"/>
</dbReference>
<evidence type="ECO:0000313" key="3">
    <source>
        <dbReference type="EMBL" id="ADE54501.1"/>
    </source>
</evidence>
<dbReference type="RefSeq" id="WP_013043223.1">
    <property type="nucleotide sequence ID" value="NC_014008.1"/>
</dbReference>
<name>D5EJA2_CORAD</name>
<reference evidence="3 4" key="1">
    <citation type="journal article" date="2010" name="Stand. Genomic Sci.">
        <title>Complete genome sequence of Coraliomargarita akajimensis type strain (04OKA010-24).</title>
        <authorList>
            <person name="Mavromatis K."/>
            <person name="Abt B."/>
            <person name="Brambilla E."/>
            <person name="Lapidus A."/>
            <person name="Copeland A."/>
            <person name="Deshpande S."/>
            <person name="Nolan M."/>
            <person name="Lucas S."/>
            <person name="Tice H."/>
            <person name="Cheng J.F."/>
            <person name="Han C."/>
            <person name="Detter J.C."/>
            <person name="Woyke T."/>
            <person name="Goodwin L."/>
            <person name="Pitluck S."/>
            <person name="Held B."/>
            <person name="Brettin T."/>
            <person name="Tapia R."/>
            <person name="Ivanova N."/>
            <person name="Mikhailova N."/>
            <person name="Pati A."/>
            <person name="Liolios K."/>
            <person name="Chen A."/>
            <person name="Palaniappan K."/>
            <person name="Land M."/>
            <person name="Hauser L."/>
            <person name="Chang Y.J."/>
            <person name="Jeffries C.D."/>
            <person name="Rohde M."/>
            <person name="Goker M."/>
            <person name="Bristow J."/>
            <person name="Eisen J.A."/>
            <person name="Markowitz V."/>
            <person name="Hugenholtz P."/>
            <person name="Klenk H.P."/>
            <person name="Kyrpides N.C."/>
        </authorList>
    </citation>
    <scope>NUCLEOTIDE SEQUENCE [LARGE SCALE GENOMIC DNA]</scope>
    <source>
        <strain evidence="4">DSM 45221 / IAM 15411 / JCM 23193 / KCTC 12865</strain>
    </source>
</reference>
<dbReference type="Pfam" id="PF11304">
    <property type="entry name" value="DUF3106"/>
    <property type="match status" value="1"/>
</dbReference>
<dbReference type="InterPro" id="IPR021455">
    <property type="entry name" value="DUF3106"/>
</dbReference>
<feature type="chain" id="PRO_5003071530" description="DUF3106 domain-containing protein" evidence="2">
    <location>
        <begin position="24"/>
        <end position="214"/>
    </location>
</feature>
<dbReference type="STRING" id="583355.Caka_1482"/>
<organism evidence="3 4">
    <name type="scientific">Coraliomargarita akajimensis (strain DSM 45221 / IAM 15411 / JCM 23193 / KCTC 12865 / 04OKA010-24)</name>
    <dbReference type="NCBI Taxonomy" id="583355"/>
    <lineage>
        <taxon>Bacteria</taxon>
        <taxon>Pseudomonadati</taxon>
        <taxon>Verrucomicrobiota</taxon>
        <taxon>Opitutia</taxon>
        <taxon>Puniceicoccales</taxon>
        <taxon>Coraliomargaritaceae</taxon>
        <taxon>Coraliomargarita</taxon>
    </lineage>
</organism>
<evidence type="ECO:0000256" key="2">
    <source>
        <dbReference type="SAM" id="SignalP"/>
    </source>
</evidence>
<dbReference type="KEGG" id="caa:Caka_1482"/>
<dbReference type="HOGENOM" id="CLU_1287016_0_0_0"/>
<accession>D5EJA2</accession>
<gene>
    <name evidence="3" type="ordered locus">Caka_1482</name>
</gene>
<proteinExistence type="predicted"/>
<sequence>MNTSKLISLLLIGSLATVGLTNAQGSFQQPGRPSLDAVTEGDTQKAPQNRHPRSHGGSNESRMLQHLIEMDDAQLAKLRQTIEHIEKMSPEEKANMRERLKKMNKMDPGKVDEMRKRYKEIPQDEREAMRKRWMDTSPEEREAMRARWSELSEEERKEWRDKLRQMSPEERKKTIEEQGFLPPPPKMKARNGPSQGPGQREGKPSRPRQQASDQ</sequence>
<evidence type="ECO:0000313" key="4">
    <source>
        <dbReference type="Proteomes" id="UP000000925"/>
    </source>
</evidence>
<protein>
    <recommendedName>
        <fullName evidence="5">DUF3106 domain-containing protein</fullName>
    </recommendedName>
</protein>
<feature type="region of interest" description="Disordered" evidence="1">
    <location>
        <begin position="124"/>
        <end position="214"/>
    </location>
</feature>
<feature type="compositionally biased region" description="Basic and acidic residues" evidence="1">
    <location>
        <begin position="124"/>
        <end position="176"/>
    </location>
</feature>
<dbReference type="AlphaFoldDB" id="D5EJA2"/>
<feature type="region of interest" description="Disordered" evidence="1">
    <location>
        <begin position="24"/>
        <end position="59"/>
    </location>
</feature>
<keyword evidence="4" id="KW-1185">Reference proteome</keyword>
<dbReference type="EMBL" id="CP001998">
    <property type="protein sequence ID" value="ADE54501.1"/>
    <property type="molecule type" value="Genomic_DNA"/>
</dbReference>
<feature type="signal peptide" evidence="2">
    <location>
        <begin position="1"/>
        <end position="23"/>
    </location>
</feature>